<dbReference type="PATRIC" id="fig|476652.3.peg.3686"/>
<evidence type="ECO:0000256" key="3">
    <source>
        <dbReference type="ARBA" id="ARBA00037420"/>
    </source>
</evidence>
<keyword evidence="2 5" id="KW-0560">Oxidoreductase</keyword>
<dbReference type="GO" id="GO:0008379">
    <property type="term" value="F:thioredoxin peroxidase activity"/>
    <property type="evidence" value="ECO:0007669"/>
    <property type="project" value="TreeGrafter"/>
</dbReference>
<dbReference type="EMBL" id="LDZY01000013">
    <property type="protein sequence ID" value="KLU64548.1"/>
    <property type="molecule type" value="Genomic_DNA"/>
</dbReference>
<comment type="caution">
    <text evidence="5">The sequence shown here is derived from an EMBL/GenBank/DDBJ whole genome shotgun (WGS) entry which is preliminary data.</text>
</comment>
<proteinExistence type="inferred from homology"/>
<accession>A0A0J1FNK4</accession>
<keyword evidence="6" id="KW-1185">Reference proteome</keyword>
<evidence type="ECO:0000256" key="1">
    <source>
        <dbReference type="ARBA" id="ARBA00009796"/>
    </source>
</evidence>
<dbReference type="InterPro" id="IPR036249">
    <property type="entry name" value="Thioredoxin-like_sf"/>
</dbReference>
<dbReference type="InterPro" id="IPR050217">
    <property type="entry name" value="Peroxiredoxin"/>
</dbReference>
<dbReference type="GO" id="GO:0005829">
    <property type="term" value="C:cytosol"/>
    <property type="evidence" value="ECO:0007669"/>
    <property type="project" value="TreeGrafter"/>
</dbReference>
<dbReference type="GO" id="GO:0042744">
    <property type="term" value="P:hydrogen peroxide catabolic process"/>
    <property type="evidence" value="ECO:0007669"/>
    <property type="project" value="TreeGrafter"/>
</dbReference>
<evidence type="ECO:0000259" key="4">
    <source>
        <dbReference type="Pfam" id="PF00578"/>
    </source>
</evidence>
<keyword evidence="5" id="KW-0575">Peroxidase</keyword>
<protein>
    <submittedName>
        <fullName evidence="5">Alkyl hydroperoxide reductase subunit C</fullName>
        <ecNumber evidence="5">1.11.1.15</ecNumber>
    </submittedName>
</protein>
<dbReference type="Gene3D" id="3.40.30.10">
    <property type="entry name" value="Glutaredoxin"/>
    <property type="match status" value="1"/>
</dbReference>
<dbReference type="Pfam" id="PF00578">
    <property type="entry name" value="AhpC-TSA"/>
    <property type="match status" value="1"/>
</dbReference>
<dbReference type="PANTHER" id="PTHR10681">
    <property type="entry name" value="THIOREDOXIN PEROXIDASE"/>
    <property type="match status" value="1"/>
</dbReference>
<evidence type="ECO:0000313" key="5">
    <source>
        <dbReference type="EMBL" id="KLU64548.1"/>
    </source>
</evidence>
<dbReference type="Proteomes" id="UP000036356">
    <property type="component" value="Unassembled WGS sequence"/>
</dbReference>
<dbReference type="GO" id="GO:0045454">
    <property type="term" value="P:cell redox homeostasis"/>
    <property type="evidence" value="ECO:0007669"/>
    <property type="project" value="TreeGrafter"/>
</dbReference>
<dbReference type="AlphaFoldDB" id="A0A0J1FNK4"/>
<dbReference type="GO" id="GO:0033554">
    <property type="term" value="P:cellular response to stress"/>
    <property type="evidence" value="ECO:0007669"/>
    <property type="project" value="TreeGrafter"/>
</dbReference>
<feature type="domain" description="Alkyl hydroperoxide reductase subunit C/ Thiol specific antioxidant" evidence="4">
    <location>
        <begin position="2"/>
        <end position="66"/>
    </location>
</feature>
<dbReference type="SUPFAM" id="SSF52833">
    <property type="entry name" value="Thioredoxin-like"/>
    <property type="match status" value="1"/>
</dbReference>
<dbReference type="PANTHER" id="PTHR10681:SF128">
    <property type="entry name" value="THIOREDOXIN-DEPENDENT PEROXIDE REDUCTASE, MITOCHONDRIAL"/>
    <property type="match status" value="1"/>
</dbReference>
<evidence type="ECO:0000313" key="6">
    <source>
        <dbReference type="Proteomes" id="UP000036356"/>
    </source>
</evidence>
<dbReference type="EC" id="1.11.1.15" evidence="5"/>
<dbReference type="GO" id="GO:0006979">
    <property type="term" value="P:response to oxidative stress"/>
    <property type="evidence" value="ECO:0007669"/>
    <property type="project" value="TreeGrafter"/>
</dbReference>
<comment type="function">
    <text evidence="3">Thiol-specific peroxidase that catalyzes the reduction of hydrogen peroxide and organic hydroperoxides to water and alcohols, respectively. Plays a role in cell protection against oxidative stress by detoxifying peroxides.</text>
</comment>
<comment type="similarity">
    <text evidence="1">Belongs to the peroxiredoxin family. AhpC/Prx1 subfamily.</text>
</comment>
<dbReference type="STRING" id="476652.DEAC_c34940"/>
<organism evidence="5 6">
    <name type="scientific">Desulfosporosinus acididurans</name>
    <dbReference type="NCBI Taxonomy" id="476652"/>
    <lineage>
        <taxon>Bacteria</taxon>
        <taxon>Bacillati</taxon>
        <taxon>Bacillota</taxon>
        <taxon>Clostridia</taxon>
        <taxon>Eubacteriales</taxon>
        <taxon>Desulfitobacteriaceae</taxon>
        <taxon>Desulfosporosinus</taxon>
    </lineage>
</organism>
<reference evidence="5 6" key="1">
    <citation type="submission" date="2015-06" db="EMBL/GenBank/DDBJ databases">
        <title>Draft genome of the moderately acidophilic sulfate reducer Candidatus Desulfosporosinus acididurans strain M1.</title>
        <authorList>
            <person name="Poehlein A."/>
            <person name="Petzsch P."/>
            <person name="Johnson B.D."/>
            <person name="Schloemann M."/>
            <person name="Daniel R."/>
            <person name="Muehling M."/>
        </authorList>
    </citation>
    <scope>NUCLEOTIDE SEQUENCE [LARGE SCALE GENOMIC DNA]</scope>
    <source>
        <strain evidence="5 6">M1</strain>
    </source>
</reference>
<sequence length="119" mass="13270">MLAISTDSVFSHKVFAEVSPSARTIQYPLLSDRTHRISLEYGVLREELGFTFRATFIIAPGGEVKYSCLYPPEVGRNVLEIIRVIQGLQYEEATGLGVQAGWRPGQQGLRKDFNLVGKI</sequence>
<gene>
    <name evidence="5" type="primary">ahpC</name>
    <name evidence="5" type="ORF">DEAC_c34940</name>
</gene>
<dbReference type="InterPro" id="IPR000866">
    <property type="entry name" value="AhpC/TSA"/>
</dbReference>
<name>A0A0J1FNK4_9FIRM</name>
<evidence type="ECO:0000256" key="2">
    <source>
        <dbReference type="ARBA" id="ARBA00023002"/>
    </source>
</evidence>